<comment type="caution">
    <text evidence="2">The sequence shown here is derived from an EMBL/GenBank/DDBJ whole genome shotgun (WGS) entry which is preliminary data.</text>
</comment>
<dbReference type="Proteomes" id="UP000502823">
    <property type="component" value="Unassembled WGS sequence"/>
</dbReference>
<feature type="compositionally biased region" description="Polar residues" evidence="1">
    <location>
        <begin position="160"/>
        <end position="169"/>
    </location>
</feature>
<feature type="compositionally biased region" description="Polar residues" evidence="1">
    <location>
        <begin position="533"/>
        <end position="559"/>
    </location>
</feature>
<protein>
    <submittedName>
        <fullName evidence="2">Uncharacterized protein</fullName>
    </submittedName>
</protein>
<dbReference type="EMBL" id="BLKM01000841">
    <property type="protein sequence ID" value="GFG38990.1"/>
    <property type="molecule type" value="Genomic_DNA"/>
</dbReference>
<proteinExistence type="predicted"/>
<sequence>MMWRKVVRNINKVWVNVTRPRYRRTRSLDSTDSLERLEARQQYRQQFLAIRAKFNRDQALPSTPKPRAVRSLPPVSQYREYNASSLETANAVLLPVPPTDQTDAFGTLSYTSETSSVPSGDKFDAKTIPLMHEKSRSITPLSEIIQRFTSEMMNSDISSVKLETQSSVKESLDPESSDVTHSSGESTADSFSQSPMVSSTFQANATNQDTLTPVVLAAPLQTPNLPKPTEALDQHSYIESDITLRRPSNFWRHPNSAEPLLQESLVANPGTVVSERAVSLQMPSTYITDTEALETDKDKPVAKLLSVCVTAAPFRPPEWVKVPEVPVANGDQTDAAPSQIPLLPSSTVEMAGSCTQPSSVAQPLLTRSSLFHAYPVTEGSSSDGDFISSLAHLRRQEQRLSDVSRDQNLSSERFARQAIQPEKAPNAVPMTGFATQPSVAQPSLPRASSFHSYTMTEGSTSSRASIPLLPYLRSQEQILSDSRTNQNLSSERFAKQAIQSQKTPNIPLSQQKQIDSVDFISKDESANKHKYSNSRFQSNSPFVRRSGTTSSWTSFPRRSQMPSIPVKALVKKFSANN</sequence>
<accession>A0A6L2Q4X0</accession>
<keyword evidence="3" id="KW-1185">Reference proteome</keyword>
<organism evidence="2 3">
    <name type="scientific">Coptotermes formosanus</name>
    <name type="common">Formosan subterranean termite</name>
    <dbReference type="NCBI Taxonomy" id="36987"/>
    <lineage>
        <taxon>Eukaryota</taxon>
        <taxon>Metazoa</taxon>
        <taxon>Ecdysozoa</taxon>
        <taxon>Arthropoda</taxon>
        <taxon>Hexapoda</taxon>
        <taxon>Insecta</taxon>
        <taxon>Pterygota</taxon>
        <taxon>Neoptera</taxon>
        <taxon>Polyneoptera</taxon>
        <taxon>Dictyoptera</taxon>
        <taxon>Blattodea</taxon>
        <taxon>Blattoidea</taxon>
        <taxon>Termitoidae</taxon>
        <taxon>Rhinotermitidae</taxon>
        <taxon>Coptotermes</taxon>
    </lineage>
</organism>
<dbReference type="InParanoid" id="A0A6L2Q4X0"/>
<evidence type="ECO:0000313" key="3">
    <source>
        <dbReference type="Proteomes" id="UP000502823"/>
    </source>
</evidence>
<feature type="compositionally biased region" description="Polar residues" evidence="1">
    <location>
        <begin position="177"/>
        <end position="195"/>
    </location>
</feature>
<dbReference type="AlphaFoldDB" id="A0A6L2Q4X0"/>
<evidence type="ECO:0000313" key="2">
    <source>
        <dbReference type="EMBL" id="GFG38990.1"/>
    </source>
</evidence>
<gene>
    <name evidence="2" type="ORF">Cfor_08013</name>
</gene>
<feature type="region of interest" description="Disordered" evidence="1">
    <location>
        <begin position="530"/>
        <end position="559"/>
    </location>
</feature>
<evidence type="ECO:0000256" key="1">
    <source>
        <dbReference type="SAM" id="MobiDB-lite"/>
    </source>
</evidence>
<reference evidence="3" key="1">
    <citation type="submission" date="2020-01" db="EMBL/GenBank/DDBJ databases">
        <title>Draft genome sequence of the Termite Coptotermes fromosanus.</title>
        <authorList>
            <person name="Itakura S."/>
            <person name="Yosikawa Y."/>
            <person name="Umezawa K."/>
        </authorList>
    </citation>
    <scope>NUCLEOTIDE SEQUENCE [LARGE SCALE GENOMIC DNA]</scope>
</reference>
<name>A0A6L2Q4X0_COPFO</name>
<dbReference type="OrthoDB" id="10596664at2759"/>
<feature type="region of interest" description="Disordered" evidence="1">
    <location>
        <begin position="160"/>
        <end position="195"/>
    </location>
</feature>